<dbReference type="GO" id="GO:0008094">
    <property type="term" value="F:ATP-dependent activity, acting on DNA"/>
    <property type="evidence" value="ECO:0007669"/>
    <property type="project" value="TreeGrafter"/>
</dbReference>
<dbReference type="GO" id="GO:0005524">
    <property type="term" value="F:ATP binding"/>
    <property type="evidence" value="ECO:0007669"/>
    <property type="project" value="UniProtKB-KW"/>
</dbReference>
<reference evidence="6 7" key="1">
    <citation type="journal article" date="2020" name="G3 (Bethesda)">
        <title>Genetic Underpinnings of Host Manipulation by Ophiocordyceps as Revealed by Comparative Transcriptomics.</title>
        <authorList>
            <person name="Will I."/>
            <person name="Das B."/>
            <person name="Trinh T."/>
            <person name="Brachmann A."/>
            <person name="Ohm R.A."/>
            <person name="de Bekker C."/>
        </authorList>
    </citation>
    <scope>NUCLEOTIDE SEQUENCE [LARGE SCALE GENOMIC DNA]</scope>
    <source>
        <strain evidence="6 7">EC05</strain>
    </source>
</reference>
<dbReference type="PROSITE" id="PS51192">
    <property type="entry name" value="HELICASE_ATP_BIND_1"/>
    <property type="match status" value="1"/>
</dbReference>
<evidence type="ECO:0000256" key="2">
    <source>
        <dbReference type="ARBA" id="ARBA00022801"/>
    </source>
</evidence>
<dbReference type="InterPro" id="IPR000330">
    <property type="entry name" value="SNF2_N"/>
</dbReference>
<dbReference type="EMBL" id="JAACLJ010000007">
    <property type="protein sequence ID" value="KAF4583167.1"/>
    <property type="molecule type" value="Genomic_DNA"/>
</dbReference>
<feature type="region of interest" description="Disordered" evidence="4">
    <location>
        <begin position="244"/>
        <end position="264"/>
    </location>
</feature>
<gene>
    <name evidence="6" type="ORF">GQ602_006311</name>
</gene>
<evidence type="ECO:0000256" key="3">
    <source>
        <dbReference type="ARBA" id="ARBA00022840"/>
    </source>
</evidence>
<dbReference type="Gene3D" id="3.40.50.10810">
    <property type="entry name" value="Tandem AAA-ATPase domain"/>
    <property type="match status" value="1"/>
</dbReference>
<dbReference type="GO" id="GO:0005634">
    <property type="term" value="C:nucleus"/>
    <property type="evidence" value="ECO:0007669"/>
    <property type="project" value="TreeGrafter"/>
</dbReference>
<dbReference type="InterPro" id="IPR027417">
    <property type="entry name" value="P-loop_NTPase"/>
</dbReference>
<dbReference type="Pfam" id="PF00176">
    <property type="entry name" value="SNF2-rel_dom"/>
    <property type="match status" value="1"/>
</dbReference>
<dbReference type="GO" id="GO:0006281">
    <property type="term" value="P:DNA repair"/>
    <property type="evidence" value="ECO:0007669"/>
    <property type="project" value="TreeGrafter"/>
</dbReference>
<keyword evidence="7" id="KW-1185">Reference proteome</keyword>
<dbReference type="InterPro" id="IPR050628">
    <property type="entry name" value="SNF2_RAD54_helicase_TF"/>
</dbReference>
<evidence type="ECO:0000313" key="6">
    <source>
        <dbReference type="EMBL" id="KAF4583167.1"/>
    </source>
</evidence>
<dbReference type="InterPro" id="IPR014001">
    <property type="entry name" value="Helicase_ATP-bd"/>
</dbReference>
<dbReference type="Proteomes" id="UP000562929">
    <property type="component" value="Unassembled WGS sequence"/>
</dbReference>
<keyword evidence="2" id="KW-0378">Hydrolase</keyword>
<evidence type="ECO:0000313" key="7">
    <source>
        <dbReference type="Proteomes" id="UP000562929"/>
    </source>
</evidence>
<name>A0A8H4VBX2_9HYPO</name>
<dbReference type="InterPro" id="IPR038718">
    <property type="entry name" value="SNF2-like_sf"/>
</dbReference>
<feature type="domain" description="Helicase ATP-binding" evidence="5">
    <location>
        <begin position="1"/>
        <end position="168"/>
    </location>
</feature>
<keyword evidence="3" id="KW-0067">ATP-binding</keyword>
<keyword evidence="1" id="KW-0547">Nucleotide-binding</keyword>
<dbReference type="AlphaFoldDB" id="A0A8H4VBX2"/>
<dbReference type="OrthoDB" id="448448at2759"/>
<dbReference type="GO" id="GO:0016787">
    <property type="term" value="F:hydrolase activity"/>
    <property type="evidence" value="ECO:0007669"/>
    <property type="project" value="UniProtKB-KW"/>
</dbReference>
<dbReference type="PANTHER" id="PTHR45626">
    <property type="entry name" value="TRANSCRIPTION TERMINATION FACTOR 2-RELATED"/>
    <property type="match status" value="1"/>
</dbReference>
<organism evidence="6 7">
    <name type="scientific">Ophiocordyceps camponoti-floridani</name>
    <dbReference type="NCBI Taxonomy" id="2030778"/>
    <lineage>
        <taxon>Eukaryota</taxon>
        <taxon>Fungi</taxon>
        <taxon>Dikarya</taxon>
        <taxon>Ascomycota</taxon>
        <taxon>Pezizomycotina</taxon>
        <taxon>Sordariomycetes</taxon>
        <taxon>Hypocreomycetidae</taxon>
        <taxon>Hypocreales</taxon>
        <taxon>Ophiocordycipitaceae</taxon>
        <taxon>Ophiocordyceps</taxon>
    </lineage>
</organism>
<evidence type="ECO:0000256" key="4">
    <source>
        <dbReference type="SAM" id="MobiDB-lite"/>
    </source>
</evidence>
<accession>A0A8H4VBX2</accession>
<evidence type="ECO:0000256" key="1">
    <source>
        <dbReference type="ARBA" id="ARBA00022741"/>
    </source>
</evidence>
<evidence type="ECO:0000259" key="5">
    <source>
        <dbReference type="PROSITE" id="PS51192"/>
    </source>
</evidence>
<protein>
    <submittedName>
        <fullName evidence="6">SNF2 family domain-containing protein</fullName>
    </submittedName>
</protein>
<dbReference type="SUPFAM" id="SSF52540">
    <property type="entry name" value="P-loop containing nucleoside triphosphate hydrolases"/>
    <property type="match status" value="1"/>
</dbReference>
<sequence length="283" mass="32400">MRKNEEDFSATTLVIVPNLMIARNWLLEAKKHYMPTHSNRVAIYDVSKTQLVDEKKKKKKKKNKLLILEVYCDFHPTEEVSRQAGGKNPKTPSFRAGAEGSNGRTGFLLKQKWYRVILDEAHAIKNIFSRTKMACCALQSKNNWALSGTPLANSALGKGKHEIFESLVSLLMYRWMPEDTFFGHHILELPRSEQMEIWVPLSDAEYAISRITRTDKIIIYFNLLASLKVNAADGRHRVSLLHRLHGKDQEKQGPSPDFEQDPSKKILVHLNPPSRWPGPEPHP</sequence>
<feature type="region of interest" description="Disordered" evidence="4">
    <location>
        <begin position="80"/>
        <end position="99"/>
    </location>
</feature>
<comment type="caution">
    <text evidence="6">The sequence shown here is derived from an EMBL/GenBank/DDBJ whole genome shotgun (WGS) entry which is preliminary data.</text>
</comment>
<proteinExistence type="predicted"/>